<name>A0ABR0JZ55_9EURO</name>
<gene>
    <name evidence="2" type="ORF">LTR24_009359</name>
</gene>
<evidence type="ECO:0000313" key="2">
    <source>
        <dbReference type="EMBL" id="KAK5077763.1"/>
    </source>
</evidence>
<evidence type="ECO:0000313" key="3">
    <source>
        <dbReference type="Proteomes" id="UP001345013"/>
    </source>
</evidence>
<sequence length="277" mass="31487">MTSLIFWAPYLAHKGIIEHRREKQRLKNYERWEGLRDDYDEQRKIARESRSMDIQRTGPWDPNQPDFSAQPQFQQEDTGIFTLRDQQEANDARTGWRPQESWDGPRTQLQGQMTGYGQQPQSQPQPQAQRHTSLTPAMTGQSTALPLKSQKTGATWDEGLPAPLQVSRMSFDDYDPSQRYRSPSVSQPGSRRQSQSPSMATGLPPNVSNNVSRSHTPSGLREITPAQIPEPPRQYSPPHAQAPSMQEFRTNEFGFAEPVRQAPQAGGRMAELIERGY</sequence>
<comment type="caution">
    <text evidence="2">The sequence shown here is derived from an EMBL/GenBank/DDBJ whole genome shotgun (WGS) entry which is preliminary data.</text>
</comment>
<feature type="region of interest" description="Disordered" evidence="1">
    <location>
        <begin position="170"/>
        <end position="242"/>
    </location>
</feature>
<evidence type="ECO:0000256" key="1">
    <source>
        <dbReference type="SAM" id="MobiDB-lite"/>
    </source>
</evidence>
<feature type="compositionally biased region" description="Low complexity" evidence="1">
    <location>
        <begin position="118"/>
        <end position="129"/>
    </location>
</feature>
<protein>
    <submittedName>
        <fullName evidence="2">Uncharacterized protein</fullName>
    </submittedName>
</protein>
<feature type="compositionally biased region" description="Polar residues" evidence="1">
    <location>
        <begin position="107"/>
        <end position="117"/>
    </location>
</feature>
<reference evidence="2 3" key="1">
    <citation type="submission" date="2023-08" db="EMBL/GenBank/DDBJ databases">
        <title>Black Yeasts Isolated from many extreme environments.</title>
        <authorList>
            <person name="Coleine C."/>
            <person name="Stajich J.E."/>
            <person name="Selbmann L."/>
        </authorList>
    </citation>
    <scope>NUCLEOTIDE SEQUENCE [LARGE SCALE GENOMIC DNA]</scope>
    <source>
        <strain evidence="2 3">CCFEE 5885</strain>
    </source>
</reference>
<feature type="region of interest" description="Disordered" evidence="1">
    <location>
        <begin position="87"/>
        <end position="134"/>
    </location>
</feature>
<organism evidence="2 3">
    <name type="scientific">Lithohypha guttulata</name>
    <dbReference type="NCBI Taxonomy" id="1690604"/>
    <lineage>
        <taxon>Eukaryota</taxon>
        <taxon>Fungi</taxon>
        <taxon>Dikarya</taxon>
        <taxon>Ascomycota</taxon>
        <taxon>Pezizomycotina</taxon>
        <taxon>Eurotiomycetes</taxon>
        <taxon>Chaetothyriomycetidae</taxon>
        <taxon>Chaetothyriales</taxon>
        <taxon>Trichomeriaceae</taxon>
        <taxon>Lithohypha</taxon>
    </lineage>
</organism>
<accession>A0ABR0JZ55</accession>
<proteinExistence type="predicted"/>
<feature type="compositionally biased region" description="Low complexity" evidence="1">
    <location>
        <begin position="181"/>
        <end position="198"/>
    </location>
</feature>
<dbReference type="EMBL" id="JAVRRG010000201">
    <property type="protein sequence ID" value="KAK5077763.1"/>
    <property type="molecule type" value="Genomic_DNA"/>
</dbReference>
<keyword evidence="3" id="KW-1185">Reference proteome</keyword>
<dbReference type="Proteomes" id="UP001345013">
    <property type="component" value="Unassembled WGS sequence"/>
</dbReference>
<feature type="compositionally biased region" description="Polar residues" evidence="1">
    <location>
        <begin position="206"/>
        <end position="217"/>
    </location>
</feature>